<evidence type="ECO:0000256" key="1">
    <source>
        <dbReference type="SAM" id="Phobius"/>
    </source>
</evidence>
<protein>
    <submittedName>
        <fullName evidence="2">Uncharacterized protein</fullName>
    </submittedName>
</protein>
<gene>
    <name evidence="2" type="ORF">COT96_01680</name>
</gene>
<keyword evidence="1" id="KW-0472">Membrane</keyword>
<evidence type="ECO:0000313" key="2">
    <source>
        <dbReference type="EMBL" id="PIT95248.1"/>
    </source>
</evidence>
<organism evidence="2 3">
    <name type="scientific">Candidatus Falkowbacteria bacterium CG10_big_fil_rev_8_21_14_0_10_38_22</name>
    <dbReference type="NCBI Taxonomy" id="1974564"/>
    <lineage>
        <taxon>Bacteria</taxon>
        <taxon>Candidatus Falkowiibacteriota</taxon>
    </lineage>
</organism>
<dbReference type="EMBL" id="PFAO01000039">
    <property type="protein sequence ID" value="PIT95248.1"/>
    <property type="molecule type" value="Genomic_DNA"/>
</dbReference>
<accession>A0A2M6WR09</accession>
<sequence>MANSHFYLLLAVYLCYNNITKLVISQRNLITVFIEYFKCYLFFSFLVFKILKHFKILSTKS</sequence>
<dbReference type="AlphaFoldDB" id="A0A2M6WR09"/>
<evidence type="ECO:0000313" key="3">
    <source>
        <dbReference type="Proteomes" id="UP000228964"/>
    </source>
</evidence>
<reference evidence="3" key="1">
    <citation type="submission" date="2017-09" db="EMBL/GenBank/DDBJ databases">
        <title>Depth-based differentiation of microbial function through sediment-hosted aquifers and enrichment of novel symbionts in the deep terrestrial subsurface.</title>
        <authorList>
            <person name="Probst A.J."/>
            <person name="Ladd B."/>
            <person name="Jarett J.K."/>
            <person name="Geller-Mcgrath D.E."/>
            <person name="Sieber C.M.K."/>
            <person name="Emerson J.B."/>
            <person name="Anantharaman K."/>
            <person name="Thomas B.C."/>
            <person name="Malmstrom R."/>
            <person name="Stieglmeier M."/>
            <person name="Klingl A."/>
            <person name="Woyke T."/>
            <person name="Ryan C.M."/>
            <person name="Banfield J.F."/>
        </authorList>
    </citation>
    <scope>NUCLEOTIDE SEQUENCE [LARGE SCALE GENOMIC DNA]</scope>
</reference>
<proteinExistence type="predicted"/>
<keyword evidence="1" id="KW-1133">Transmembrane helix</keyword>
<keyword evidence="1" id="KW-0812">Transmembrane</keyword>
<feature type="transmembrane region" description="Helical" evidence="1">
    <location>
        <begin position="30"/>
        <end position="51"/>
    </location>
</feature>
<dbReference type="Proteomes" id="UP000228964">
    <property type="component" value="Unassembled WGS sequence"/>
</dbReference>
<comment type="caution">
    <text evidence="2">The sequence shown here is derived from an EMBL/GenBank/DDBJ whole genome shotgun (WGS) entry which is preliminary data.</text>
</comment>
<feature type="transmembrane region" description="Helical" evidence="1">
    <location>
        <begin position="7"/>
        <end position="24"/>
    </location>
</feature>
<name>A0A2M6WR09_9BACT</name>